<evidence type="ECO:0000313" key="1">
    <source>
        <dbReference type="EMBL" id="GAL34289.1"/>
    </source>
</evidence>
<proteinExistence type="predicted"/>
<sequence>MMTYREFQHTDAYKLMVGTGDLITSIANFSFTVIKTVAKAGYWIARKTYLWIAQR</sequence>
<comment type="caution">
    <text evidence="1">The sequence shown here is derived from an EMBL/GenBank/DDBJ whole genome shotgun (WGS) entry which is preliminary data.</text>
</comment>
<evidence type="ECO:0000313" key="2">
    <source>
        <dbReference type="Proteomes" id="UP000029224"/>
    </source>
</evidence>
<gene>
    <name evidence="1" type="ORF">JCM19240_1197</name>
</gene>
<accession>A0A090T691</accession>
<dbReference type="OrthoDB" id="5880897at2"/>
<dbReference type="Proteomes" id="UP000029224">
    <property type="component" value="Unassembled WGS sequence"/>
</dbReference>
<reference evidence="1 2" key="1">
    <citation type="submission" date="2014-09" db="EMBL/GenBank/DDBJ databases">
        <title>Vibrio maritimus JCM 19240. (C210) whole genome shotgun sequence.</title>
        <authorList>
            <person name="Sawabe T."/>
            <person name="Meirelles P."/>
            <person name="Nakanishi M."/>
            <person name="Sayaka M."/>
            <person name="Hattori M."/>
            <person name="Ohkuma M."/>
        </authorList>
    </citation>
    <scope>NUCLEOTIDE SEQUENCE [LARGE SCALE GENOMIC DNA]</scope>
    <source>
        <strain evidence="1 2">JCM 19240</strain>
    </source>
</reference>
<dbReference type="AlphaFoldDB" id="A0A090T691"/>
<keyword evidence="2" id="KW-1185">Reference proteome</keyword>
<protein>
    <submittedName>
        <fullName evidence="1">Uncharacterized protein</fullName>
    </submittedName>
</protein>
<name>A0A090T691_9VIBR</name>
<organism evidence="1 2">
    <name type="scientific">Vibrio maritimus</name>
    <dbReference type="NCBI Taxonomy" id="990268"/>
    <lineage>
        <taxon>Bacteria</taxon>
        <taxon>Pseudomonadati</taxon>
        <taxon>Pseudomonadota</taxon>
        <taxon>Gammaproteobacteria</taxon>
        <taxon>Vibrionales</taxon>
        <taxon>Vibrionaceae</taxon>
        <taxon>Vibrio</taxon>
    </lineage>
</organism>
<reference evidence="1 2" key="2">
    <citation type="submission" date="2014-09" db="EMBL/GenBank/DDBJ databases">
        <authorList>
            <consortium name="NBRP consortium"/>
            <person name="Sawabe T."/>
            <person name="Meirelles P."/>
            <person name="Nakanishi M."/>
            <person name="Sayaka M."/>
            <person name="Hattori M."/>
            <person name="Ohkuma M."/>
        </authorList>
    </citation>
    <scope>NUCLEOTIDE SEQUENCE [LARGE SCALE GENOMIC DNA]</scope>
    <source>
        <strain evidence="1 2">JCM 19240</strain>
    </source>
</reference>
<dbReference type="EMBL" id="BBMT01000004">
    <property type="protein sequence ID" value="GAL34289.1"/>
    <property type="molecule type" value="Genomic_DNA"/>
</dbReference>